<proteinExistence type="predicted"/>
<dbReference type="EMBL" id="JBEPSH010000003">
    <property type="protein sequence ID" value="MET4576823.1"/>
    <property type="molecule type" value="Genomic_DNA"/>
</dbReference>
<keyword evidence="2" id="KW-1185">Reference proteome</keyword>
<evidence type="ECO:0000313" key="2">
    <source>
        <dbReference type="Proteomes" id="UP001549320"/>
    </source>
</evidence>
<evidence type="ECO:0000313" key="1">
    <source>
        <dbReference type="EMBL" id="MET4576823.1"/>
    </source>
</evidence>
<name>A0ABV2Q8A7_9BURK</name>
<protein>
    <submittedName>
        <fullName evidence="1">Uncharacterized protein</fullName>
    </submittedName>
</protein>
<comment type="caution">
    <text evidence="1">The sequence shown here is derived from an EMBL/GenBank/DDBJ whole genome shotgun (WGS) entry which is preliminary data.</text>
</comment>
<sequence length="117" mass="12791">MQFTGYLFNVKMRPASAVIGRSKRVDVANATLINVIASDTHTFDYGDTHLKTIIHAAGPLCSLVGTRRKDRYHRPASVFMPSVGCIYSKTLETSCHTSPLANLPLMTLANRIVALSV</sequence>
<accession>A0ABV2Q8A7</accession>
<gene>
    <name evidence="1" type="ORF">ABIE13_001932</name>
</gene>
<organism evidence="1 2">
    <name type="scientific">Ottowia thiooxydans</name>
    <dbReference type="NCBI Taxonomy" id="219182"/>
    <lineage>
        <taxon>Bacteria</taxon>
        <taxon>Pseudomonadati</taxon>
        <taxon>Pseudomonadota</taxon>
        <taxon>Betaproteobacteria</taxon>
        <taxon>Burkholderiales</taxon>
        <taxon>Comamonadaceae</taxon>
        <taxon>Ottowia</taxon>
    </lineage>
</organism>
<dbReference type="Proteomes" id="UP001549320">
    <property type="component" value="Unassembled WGS sequence"/>
</dbReference>
<reference evidence="1 2" key="1">
    <citation type="submission" date="2024-06" db="EMBL/GenBank/DDBJ databases">
        <title>Sorghum-associated microbial communities from plants grown in Nebraska, USA.</title>
        <authorList>
            <person name="Schachtman D."/>
        </authorList>
    </citation>
    <scope>NUCLEOTIDE SEQUENCE [LARGE SCALE GENOMIC DNA]</scope>
    <source>
        <strain evidence="1 2">2709</strain>
    </source>
</reference>
<dbReference type="RefSeq" id="WP_354442882.1">
    <property type="nucleotide sequence ID" value="NZ_JBEPSH010000003.1"/>
</dbReference>